<dbReference type="Gene3D" id="3.10.310.20">
    <property type="entry name" value="DHHA2 domain"/>
    <property type="match status" value="1"/>
</dbReference>
<dbReference type="GO" id="GO:0004309">
    <property type="term" value="F:exopolyphosphatase activity"/>
    <property type="evidence" value="ECO:0007669"/>
    <property type="project" value="TreeGrafter"/>
</dbReference>
<comment type="cofactor">
    <cofactor evidence="1">
        <name>Mn(2+)</name>
        <dbReference type="ChEBI" id="CHEBI:29035"/>
    </cofactor>
</comment>
<evidence type="ECO:0000313" key="7">
    <source>
        <dbReference type="Proteomes" id="UP000827284"/>
    </source>
</evidence>
<dbReference type="Pfam" id="PF02833">
    <property type="entry name" value="DHHA2"/>
    <property type="match status" value="1"/>
</dbReference>
<keyword evidence="4" id="KW-0464">Manganese</keyword>
<dbReference type="PANTHER" id="PTHR12112:SF39">
    <property type="entry name" value="EG:152A3.5 PROTEIN (FBGN0003116_PN PROTEIN)"/>
    <property type="match status" value="1"/>
</dbReference>
<dbReference type="GO" id="GO:0005737">
    <property type="term" value="C:cytoplasm"/>
    <property type="evidence" value="ECO:0007669"/>
    <property type="project" value="InterPro"/>
</dbReference>
<proteinExistence type="predicted"/>
<dbReference type="InterPro" id="IPR038222">
    <property type="entry name" value="DHHA2_dom_sf"/>
</dbReference>
<dbReference type="SMART" id="SM01131">
    <property type="entry name" value="DHHA2"/>
    <property type="match status" value="1"/>
</dbReference>
<keyword evidence="2" id="KW-0479">Metal-binding</keyword>
<dbReference type="PANTHER" id="PTHR12112">
    <property type="entry name" value="BNIP - RELATED"/>
    <property type="match status" value="1"/>
</dbReference>
<dbReference type="InterPro" id="IPR001667">
    <property type="entry name" value="DDH_dom"/>
</dbReference>
<dbReference type="AlphaFoldDB" id="A0A9P3LZH3"/>
<evidence type="ECO:0000313" key="6">
    <source>
        <dbReference type="EMBL" id="GJJ76284.1"/>
    </source>
</evidence>
<dbReference type="Proteomes" id="UP000827284">
    <property type="component" value="Unassembled WGS sequence"/>
</dbReference>
<keyword evidence="7" id="KW-1185">Reference proteome</keyword>
<dbReference type="InterPro" id="IPR004097">
    <property type="entry name" value="DHHA2"/>
</dbReference>
<keyword evidence="3" id="KW-0378">Hydrolase</keyword>
<gene>
    <name evidence="6" type="ORF">EMPS_08643</name>
</gene>
<dbReference type="OrthoDB" id="374045at2759"/>
<dbReference type="SUPFAM" id="SSF64182">
    <property type="entry name" value="DHH phosphoesterases"/>
    <property type="match status" value="1"/>
</dbReference>
<evidence type="ECO:0000259" key="5">
    <source>
        <dbReference type="SMART" id="SM01131"/>
    </source>
</evidence>
<dbReference type="InterPro" id="IPR038763">
    <property type="entry name" value="DHH_sf"/>
</dbReference>
<organism evidence="6 7">
    <name type="scientific">Entomortierella parvispora</name>
    <dbReference type="NCBI Taxonomy" id="205924"/>
    <lineage>
        <taxon>Eukaryota</taxon>
        <taxon>Fungi</taxon>
        <taxon>Fungi incertae sedis</taxon>
        <taxon>Mucoromycota</taxon>
        <taxon>Mortierellomycotina</taxon>
        <taxon>Mortierellomycetes</taxon>
        <taxon>Mortierellales</taxon>
        <taxon>Mortierellaceae</taxon>
        <taxon>Entomortierella</taxon>
    </lineage>
</organism>
<evidence type="ECO:0000256" key="2">
    <source>
        <dbReference type="ARBA" id="ARBA00022723"/>
    </source>
</evidence>
<name>A0A9P3LZH3_9FUNG</name>
<dbReference type="Gene3D" id="3.90.1640.10">
    <property type="entry name" value="inorganic pyrophosphatase (n-terminal core)"/>
    <property type="match status" value="1"/>
</dbReference>
<protein>
    <submittedName>
        <fullName evidence="6">Exopolyphosphatase</fullName>
    </submittedName>
</protein>
<reference evidence="6" key="2">
    <citation type="journal article" date="2022" name="Microbiol. Resour. Announc.">
        <title>Whole-Genome Sequence of Entomortierella parvispora E1425, a Mucoromycotan Fungus Associated with Burkholderiaceae-Related Endosymbiotic Bacteria.</title>
        <authorList>
            <person name="Herlambang A."/>
            <person name="Guo Y."/>
            <person name="Takashima Y."/>
            <person name="Narisawa K."/>
            <person name="Ohta H."/>
            <person name="Nishizawa T."/>
        </authorList>
    </citation>
    <scope>NUCLEOTIDE SEQUENCE</scope>
    <source>
        <strain evidence="6">E1425</strain>
    </source>
</reference>
<evidence type="ECO:0000256" key="1">
    <source>
        <dbReference type="ARBA" id="ARBA00001936"/>
    </source>
</evidence>
<reference evidence="6" key="1">
    <citation type="submission" date="2021-11" db="EMBL/GenBank/DDBJ databases">
        <authorList>
            <person name="Herlambang A."/>
            <person name="Guo Y."/>
            <person name="Takashima Y."/>
            <person name="Nishizawa T."/>
        </authorList>
    </citation>
    <scope>NUCLEOTIDE SEQUENCE</scope>
    <source>
        <strain evidence="6">E1425</strain>
    </source>
</reference>
<dbReference type="EMBL" id="BQFW01000012">
    <property type="protein sequence ID" value="GJJ76284.1"/>
    <property type="molecule type" value="Genomic_DNA"/>
</dbReference>
<evidence type="ECO:0000256" key="3">
    <source>
        <dbReference type="ARBA" id="ARBA00022801"/>
    </source>
</evidence>
<dbReference type="GO" id="GO:0046872">
    <property type="term" value="F:metal ion binding"/>
    <property type="evidence" value="ECO:0007669"/>
    <property type="project" value="UniProtKB-KW"/>
</dbReference>
<comment type="caution">
    <text evidence="6">The sequence shown here is derived from an EMBL/GenBank/DDBJ whole genome shotgun (WGS) entry which is preliminary data.</text>
</comment>
<feature type="domain" description="DHHA2" evidence="5">
    <location>
        <begin position="268"/>
        <end position="431"/>
    </location>
</feature>
<accession>A0A9P3LZH3</accession>
<dbReference type="Pfam" id="PF01368">
    <property type="entry name" value="DHH"/>
    <property type="match status" value="1"/>
</dbReference>
<evidence type="ECO:0000256" key="4">
    <source>
        <dbReference type="ARBA" id="ARBA00023211"/>
    </source>
</evidence>
<sequence length="444" mass="50369">MDIFLTSIRSRLEEEPSNKVIVVTGNESADLDSIVSAITTSFFWSRQHQHSTRELEQEQETGKEKKKSRKGPIVVPYINIPKTDLSLRSDVEFVLSSNHISSDNIFFRDDLPLLEALQAKGLLSLVLVDHNKIMGTMSALDGGMTQVMGVIDHHADENLYKETANPRRIEVVGSCSSLVTDVFFKKALKASSTLNDEELTAEEFLDEEDMKKKKVPTWVPQVSRLLLGPILIDTMNLNPEMHKVKPLDDVMAKLLFPYTGWKSMDVIYRKIDDARHDTSRLSFFDLLRKDYKEWTVSEYQTRTPVKVGISSVIGLIDKNAKRYSRETMQGSIVEWAKNRTVDISIVLLADDLGEAHGGYQRQMIVDPVSAKFRQGPGPLFTQRLEAISDLQLERTLSIDTEDSDKRGVRVYFQHNNTCTRKQIWPWVEKLLTEAPLPVSGSANL</sequence>